<evidence type="ECO:0008006" key="12">
    <source>
        <dbReference type="Google" id="ProtNLM"/>
    </source>
</evidence>
<accession>A0A382BXH2</accession>
<dbReference type="GO" id="GO:0045892">
    <property type="term" value="P:negative regulation of DNA-templated transcription"/>
    <property type="evidence" value="ECO:0007669"/>
    <property type="project" value="TreeGrafter"/>
</dbReference>
<comment type="subunit">
    <text evidence="3">Homodimer.</text>
</comment>
<evidence type="ECO:0000256" key="10">
    <source>
        <dbReference type="ARBA" id="ARBA00023163"/>
    </source>
</evidence>
<evidence type="ECO:0000256" key="1">
    <source>
        <dbReference type="ARBA" id="ARBA00004496"/>
    </source>
</evidence>
<proteinExistence type="inferred from homology"/>
<keyword evidence="9" id="KW-0238">DNA-binding</keyword>
<evidence type="ECO:0000256" key="4">
    <source>
        <dbReference type="ARBA" id="ARBA00022490"/>
    </source>
</evidence>
<sequence length="143" mass="16781">MDNSPEFKAFNDYLRSRGMKFSQPRKTILKLFLDGESHKDIEELVLEAKKIDSLISRSTVYRTMNLLVICGLADEINFNGERKYFENVSKKHHHDHFFCVQCKNVGEFHHPMIEVLQKEVAKKKKFKITSHRMILYGICGNCK</sequence>
<organism evidence="11">
    <name type="scientific">marine metagenome</name>
    <dbReference type="NCBI Taxonomy" id="408172"/>
    <lineage>
        <taxon>unclassified sequences</taxon>
        <taxon>metagenomes</taxon>
        <taxon>ecological metagenomes</taxon>
    </lineage>
</organism>
<name>A0A382BXH2_9ZZZZ</name>
<keyword evidence="8" id="KW-0805">Transcription regulation</keyword>
<dbReference type="PANTHER" id="PTHR33202">
    <property type="entry name" value="ZINC UPTAKE REGULATION PROTEIN"/>
    <property type="match status" value="1"/>
</dbReference>
<keyword evidence="7" id="KW-0862">Zinc</keyword>
<dbReference type="EMBL" id="UINC01031830">
    <property type="protein sequence ID" value="SVB18498.1"/>
    <property type="molecule type" value="Genomic_DNA"/>
</dbReference>
<dbReference type="InterPro" id="IPR002481">
    <property type="entry name" value="FUR"/>
</dbReference>
<dbReference type="AlphaFoldDB" id="A0A382BXH2"/>
<dbReference type="Pfam" id="PF01475">
    <property type="entry name" value="FUR"/>
    <property type="match status" value="1"/>
</dbReference>
<dbReference type="GO" id="GO:0000976">
    <property type="term" value="F:transcription cis-regulatory region binding"/>
    <property type="evidence" value="ECO:0007669"/>
    <property type="project" value="TreeGrafter"/>
</dbReference>
<evidence type="ECO:0000256" key="5">
    <source>
        <dbReference type="ARBA" id="ARBA00022491"/>
    </source>
</evidence>
<dbReference type="CDD" id="cd07153">
    <property type="entry name" value="Fur_like"/>
    <property type="match status" value="1"/>
</dbReference>
<reference evidence="11" key="1">
    <citation type="submission" date="2018-05" db="EMBL/GenBank/DDBJ databases">
        <authorList>
            <person name="Lanie J.A."/>
            <person name="Ng W.-L."/>
            <person name="Kazmierczak K.M."/>
            <person name="Andrzejewski T.M."/>
            <person name="Davidsen T.M."/>
            <person name="Wayne K.J."/>
            <person name="Tettelin H."/>
            <person name="Glass J.I."/>
            <person name="Rusch D."/>
            <person name="Podicherti R."/>
            <person name="Tsui H.-C.T."/>
            <person name="Winkler M.E."/>
        </authorList>
    </citation>
    <scope>NUCLEOTIDE SEQUENCE</scope>
</reference>
<dbReference type="PANTHER" id="PTHR33202:SF2">
    <property type="entry name" value="FERRIC UPTAKE REGULATION PROTEIN"/>
    <property type="match status" value="1"/>
</dbReference>
<keyword evidence="5" id="KW-0678">Repressor</keyword>
<dbReference type="GO" id="GO:1900376">
    <property type="term" value="P:regulation of secondary metabolite biosynthetic process"/>
    <property type="evidence" value="ECO:0007669"/>
    <property type="project" value="TreeGrafter"/>
</dbReference>
<comment type="similarity">
    <text evidence="2">Belongs to the Fur family.</text>
</comment>
<dbReference type="InterPro" id="IPR043135">
    <property type="entry name" value="Fur_C"/>
</dbReference>
<keyword evidence="10" id="KW-0804">Transcription</keyword>
<keyword evidence="4" id="KW-0963">Cytoplasm</keyword>
<dbReference type="GO" id="GO:0005829">
    <property type="term" value="C:cytosol"/>
    <property type="evidence" value="ECO:0007669"/>
    <property type="project" value="TreeGrafter"/>
</dbReference>
<protein>
    <recommendedName>
        <fullName evidence="12">Ferric uptake regulation protein</fullName>
    </recommendedName>
</protein>
<comment type="subcellular location">
    <subcellularLocation>
        <location evidence="1">Cytoplasm</location>
    </subcellularLocation>
</comment>
<dbReference type="SUPFAM" id="SSF46785">
    <property type="entry name" value="Winged helix' DNA-binding domain"/>
    <property type="match status" value="1"/>
</dbReference>
<evidence type="ECO:0000256" key="2">
    <source>
        <dbReference type="ARBA" id="ARBA00007957"/>
    </source>
</evidence>
<dbReference type="GO" id="GO:0003700">
    <property type="term" value="F:DNA-binding transcription factor activity"/>
    <property type="evidence" value="ECO:0007669"/>
    <property type="project" value="InterPro"/>
</dbReference>
<keyword evidence="6" id="KW-0479">Metal-binding</keyword>
<dbReference type="Gene3D" id="3.30.1490.190">
    <property type="match status" value="1"/>
</dbReference>
<evidence type="ECO:0000256" key="7">
    <source>
        <dbReference type="ARBA" id="ARBA00022833"/>
    </source>
</evidence>
<dbReference type="InterPro" id="IPR036390">
    <property type="entry name" value="WH_DNA-bd_sf"/>
</dbReference>
<evidence type="ECO:0000256" key="6">
    <source>
        <dbReference type="ARBA" id="ARBA00022723"/>
    </source>
</evidence>
<gene>
    <name evidence="11" type="ORF">METZ01_LOCUS171352</name>
</gene>
<dbReference type="Gene3D" id="1.10.10.10">
    <property type="entry name" value="Winged helix-like DNA-binding domain superfamily/Winged helix DNA-binding domain"/>
    <property type="match status" value="1"/>
</dbReference>
<evidence type="ECO:0000256" key="9">
    <source>
        <dbReference type="ARBA" id="ARBA00023125"/>
    </source>
</evidence>
<dbReference type="InterPro" id="IPR036388">
    <property type="entry name" value="WH-like_DNA-bd_sf"/>
</dbReference>
<evidence type="ECO:0000256" key="3">
    <source>
        <dbReference type="ARBA" id="ARBA00011738"/>
    </source>
</evidence>
<evidence type="ECO:0000313" key="11">
    <source>
        <dbReference type="EMBL" id="SVB18498.1"/>
    </source>
</evidence>
<dbReference type="GO" id="GO:0008270">
    <property type="term" value="F:zinc ion binding"/>
    <property type="evidence" value="ECO:0007669"/>
    <property type="project" value="TreeGrafter"/>
</dbReference>
<evidence type="ECO:0000256" key="8">
    <source>
        <dbReference type="ARBA" id="ARBA00023015"/>
    </source>
</evidence>